<gene>
    <name evidence="5" type="ORF">IQ26_03924</name>
</gene>
<evidence type="ECO:0000256" key="1">
    <source>
        <dbReference type="ARBA" id="ARBA00022598"/>
    </source>
</evidence>
<dbReference type="InterPro" id="IPR014746">
    <property type="entry name" value="Gln_synth/guanido_kin_cat_dom"/>
</dbReference>
<dbReference type="PROSITE" id="PS51987">
    <property type="entry name" value="GS_CATALYTIC"/>
    <property type="match status" value="1"/>
</dbReference>
<name>A0A562NN86_9HYPH</name>
<dbReference type="EMBL" id="VLKT01000024">
    <property type="protein sequence ID" value="TWI33655.1"/>
    <property type="molecule type" value="Genomic_DNA"/>
</dbReference>
<dbReference type="GO" id="GO:0004356">
    <property type="term" value="F:glutamine synthetase activity"/>
    <property type="evidence" value="ECO:0007669"/>
    <property type="project" value="InterPro"/>
</dbReference>
<dbReference type="InterPro" id="IPR008146">
    <property type="entry name" value="Gln_synth_cat_dom"/>
</dbReference>
<dbReference type="AlphaFoldDB" id="A0A562NN86"/>
<keyword evidence="1" id="KW-0436">Ligase</keyword>
<dbReference type="PANTHER" id="PTHR43785:SF12">
    <property type="entry name" value="TYPE-1 GLUTAMINE SYNTHETASE 2"/>
    <property type="match status" value="1"/>
</dbReference>
<keyword evidence="6" id="KW-1185">Reference proteome</keyword>
<accession>A0A562NN86</accession>
<sequence>MDHGAAAPARAHVGNDRPRRVHEGLQVDVEDFVPDVEIHVEGGLVAAEPEHAGYIGEIVDAAAFTACRTDDLLDEGGVGEVALRESEPIAVGSQRGRSRLHVDGGNGCARFEEGNRDCLDRGAWSPEDVAWGFENRTAPIRVITTPNDGACRLEHRAPGADINPYLSIAAILAAGCEGIEKDLPIEAPVTSNLANLDKPKLPRTLNASIEAFAGSDFCAEAFGEVFRDNYAESRRAEQAAFDAWQASHITDFEWQRYFVS</sequence>
<evidence type="ECO:0000313" key="6">
    <source>
        <dbReference type="Proteomes" id="UP000317122"/>
    </source>
</evidence>
<proteinExistence type="inferred from homology"/>
<evidence type="ECO:0000259" key="4">
    <source>
        <dbReference type="PROSITE" id="PS51987"/>
    </source>
</evidence>
<dbReference type="SUPFAM" id="SSF55931">
    <property type="entry name" value="Glutamine synthetase/guanido kinase"/>
    <property type="match status" value="1"/>
</dbReference>
<organism evidence="5 6">
    <name type="scientific">Mesorhizobium tianshanense</name>
    <dbReference type="NCBI Taxonomy" id="39844"/>
    <lineage>
        <taxon>Bacteria</taxon>
        <taxon>Pseudomonadati</taxon>
        <taxon>Pseudomonadota</taxon>
        <taxon>Alphaproteobacteria</taxon>
        <taxon>Hyphomicrobiales</taxon>
        <taxon>Phyllobacteriaceae</taxon>
        <taxon>Mesorhizobium</taxon>
    </lineage>
</organism>
<dbReference type="PANTHER" id="PTHR43785">
    <property type="entry name" value="GAMMA-GLUTAMYLPUTRESCINE SYNTHETASE"/>
    <property type="match status" value="1"/>
</dbReference>
<comment type="caution">
    <text evidence="5">The sequence shown here is derived from an EMBL/GenBank/DDBJ whole genome shotgun (WGS) entry which is preliminary data.</text>
</comment>
<dbReference type="Pfam" id="PF00120">
    <property type="entry name" value="Gln-synt_C"/>
    <property type="match status" value="1"/>
</dbReference>
<feature type="domain" description="GS catalytic" evidence="4">
    <location>
        <begin position="1"/>
        <end position="260"/>
    </location>
</feature>
<dbReference type="SMART" id="SM01230">
    <property type="entry name" value="Gln-synt_C"/>
    <property type="match status" value="1"/>
</dbReference>
<comment type="similarity">
    <text evidence="2 3">Belongs to the glutamine synthetase family.</text>
</comment>
<dbReference type="Proteomes" id="UP000317122">
    <property type="component" value="Unassembled WGS sequence"/>
</dbReference>
<reference evidence="5 6" key="1">
    <citation type="journal article" date="2015" name="Stand. Genomic Sci.">
        <title>Genomic Encyclopedia of Bacterial and Archaeal Type Strains, Phase III: the genomes of soil and plant-associated and newly described type strains.</title>
        <authorList>
            <person name="Whitman W.B."/>
            <person name="Woyke T."/>
            <person name="Klenk H.P."/>
            <person name="Zhou Y."/>
            <person name="Lilburn T.G."/>
            <person name="Beck B.J."/>
            <person name="De Vos P."/>
            <person name="Vandamme P."/>
            <person name="Eisen J.A."/>
            <person name="Garrity G."/>
            <person name="Hugenholtz P."/>
            <person name="Kyrpides N.C."/>
        </authorList>
    </citation>
    <scope>NUCLEOTIDE SEQUENCE [LARGE SCALE GENOMIC DNA]</scope>
    <source>
        <strain evidence="5 6">CGMCC 1.2546</strain>
    </source>
</reference>
<evidence type="ECO:0000256" key="3">
    <source>
        <dbReference type="RuleBase" id="RU000384"/>
    </source>
</evidence>
<dbReference type="Gene3D" id="3.30.590.10">
    <property type="entry name" value="Glutamine synthetase/guanido kinase, catalytic domain"/>
    <property type="match status" value="1"/>
</dbReference>
<evidence type="ECO:0000256" key="2">
    <source>
        <dbReference type="PROSITE-ProRule" id="PRU01331"/>
    </source>
</evidence>
<protein>
    <submittedName>
        <fullName evidence="5">Glutamine synthetase-like protein</fullName>
    </submittedName>
</protein>
<evidence type="ECO:0000313" key="5">
    <source>
        <dbReference type="EMBL" id="TWI33655.1"/>
    </source>
</evidence>